<evidence type="ECO:0000256" key="4">
    <source>
        <dbReference type="ARBA" id="ARBA00022989"/>
    </source>
</evidence>
<dbReference type="Gene3D" id="1.20.120.1220">
    <property type="match status" value="1"/>
</dbReference>
<evidence type="ECO:0000256" key="1">
    <source>
        <dbReference type="ARBA" id="ARBA00004651"/>
    </source>
</evidence>
<evidence type="ECO:0000259" key="7">
    <source>
        <dbReference type="Pfam" id="PF01478"/>
    </source>
</evidence>
<dbReference type="GO" id="GO:0004190">
    <property type="term" value="F:aspartic-type endopeptidase activity"/>
    <property type="evidence" value="ECO:0007669"/>
    <property type="project" value="UniProtKB-EC"/>
</dbReference>
<dbReference type="EMBL" id="JAHGAW010000014">
    <property type="protein sequence ID" value="MBT2189083.1"/>
    <property type="molecule type" value="Genomic_DNA"/>
</dbReference>
<evidence type="ECO:0000313" key="9">
    <source>
        <dbReference type="Proteomes" id="UP001138757"/>
    </source>
</evidence>
<dbReference type="Pfam" id="PF01478">
    <property type="entry name" value="Peptidase_A24"/>
    <property type="match status" value="1"/>
</dbReference>
<dbReference type="PANTHER" id="PTHR36506">
    <property type="entry name" value="PREFLAGELLIN PEPTIDASE"/>
    <property type="match status" value="1"/>
</dbReference>
<evidence type="ECO:0000256" key="6">
    <source>
        <dbReference type="SAM" id="Phobius"/>
    </source>
</evidence>
<proteinExistence type="predicted"/>
<keyword evidence="4 6" id="KW-1133">Transmembrane helix</keyword>
<gene>
    <name evidence="8" type="ORF">KK488_19215</name>
</gene>
<comment type="caution">
    <text evidence="8">The sequence shown here is derived from an EMBL/GenBank/DDBJ whole genome shotgun (WGS) entry which is preliminary data.</text>
</comment>
<organism evidence="8 9">
    <name type="scientific">Sphingobium nicotianae</name>
    <dbReference type="NCBI Taxonomy" id="2782607"/>
    <lineage>
        <taxon>Bacteria</taxon>
        <taxon>Pseudomonadati</taxon>
        <taxon>Pseudomonadota</taxon>
        <taxon>Alphaproteobacteria</taxon>
        <taxon>Sphingomonadales</taxon>
        <taxon>Sphingomonadaceae</taxon>
        <taxon>Sphingobium</taxon>
    </lineage>
</organism>
<dbReference type="InterPro" id="IPR000045">
    <property type="entry name" value="Prepilin_IV_endopep_pep"/>
</dbReference>
<feature type="domain" description="Prepilin type IV endopeptidase peptidase" evidence="7">
    <location>
        <begin position="13"/>
        <end position="114"/>
    </location>
</feature>
<evidence type="ECO:0000256" key="3">
    <source>
        <dbReference type="ARBA" id="ARBA00022692"/>
    </source>
</evidence>
<keyword evidence="3 6" id="KW-0812">Transmembrane</keyword>
<comment type="subcellular location">
    <subcellularLocation>
        <location evidence="1">Cell membrane</location>
        <topology evidence="1">Multi-pass membrane protein</topology>
    </subcellularLocation>
</comment>
<evidence type="ECO:0000313" key="8">
    <source>
        <dbReference type="EMBL" id="MBT2189083.1"/>
    </source>
</evidence>
<dbReference type="InterPro" id="IPR052218">
    <property type="entry name" value="Preflagellin_Peptidase"/>
</dbReference>
<protein>
    <submittedName>
        <fullName evidence="8">Prepilin peptidase</fullName>
        <ecNumber evidence="8">3.4.23.43</ecNumber>
    </submittedName>
</protein>
<feature type="transmembrane region" description="Helical" evidence="6">
    <location>
        <begin position="53"/>
        <end position="73"/>
    </location>
</feature>
<sequence>MTWSTTLVSLQVFALASLALAATIDLRTRTIPNELVLCVLVAGLGLRLIDGGLGLLISLAIGAAMLIALTSLARRDHIGGGDAKMIAAVTFLVAPSQVLTLVTAIALAGGILAILYAIGGLASRYAKRRQTAALAPHPSAPSHMPADAPVAAPVTQIAGSDQLPYGIAILAGAALVLSGLP</sequence>
<evidence type="ECO:0000256" key="2">
    <source>
        <dbReference type="ARBA" id="ARBA00022475"/>
    </source>
</evidence>
<dbReference type="Proteomes" id="UP001138757">
    <property type="component" value="Unassembled WGS sequence"/>
</dbReference>
<evidence type="ECO:0000256" key="5">
    <source>
        <dbReference type="ARBA" id="ARBA00023136"/>
    </source>
</evidence>
<dbReference type="GO" id="GO:0005886">
    <property type="term" value="C:plasma membrane"/>
    <property type="evidence" value="ECO:0007669"/>
    <property type="project" value="UniProtKB-SubCell"/>
</dbReference>
<accession>A0A9X1DFV5</accession>
<keyword evidence="9" id="KW-1185">Reference proteome</keyword>
<dbReference type="EC" id="3.4.23.43" evidence="8"/>
<keyword evidence="2" id="KW-1003">Cell membrane</keyword>
<dbReference type="RefSeq" id="WP_214625336.1">
    <property type="nucleotide sequence ID" value="NZ_JAHGAW010000014.1"/>
</dbReference>
<keyword evidence="5 6" id="KW-0472">Membrane</keyword>
<dbReference type="AlphaFoldDB" id="A0A9X1DFV5"/>
<feature type="transmembrane region" description="Helical" evidence="6">
    <location>
        <begin position="85"/>
        <end position="118"/>
    </location>
</feature>
<keyword evidence="8" id="KW-0378">Hydrolase</keyword>
<dbReference type="PANTHER" id="PTHR36506:SF1">
    <property type="entry name" value="PREFLAGELLIN PEPTIDASE"/>
    <property type="match status" value="1"/>
</dbReference>
<name>A0A9X1DFV5_9SPHN</name>
<reference evidence="8" key="1">
    <citation type="submission" date="2021-05" db="EMBL/GenBank/DDBJ databases">
        <title>Genome of Sphingobium sp. strain.</title>
        <authorList>
            <person name="Fan R."/>
        </authorList>
    </citation>
    <scope>NUCLEOTIDE SEQUENCE</scope>
    <source>
        <strain evidence="8">H33</strain>
    </source>
</reference>